<organism evidence="4">
    <name type="scientific">Drosophila rhopaloa</name>
    <name type="common">Fruit fly</name>
    <dbReference type="NCBI Taxonomy" id="1041015"/>
    <lineage>
        <taxon>Eukaryota</taxon>
        <taxon>Metazoa</taxon>
        <taxon>Ecdysozoa</taxon>
        <taxon>Arthropoda</taxon>
        <taxon>Hexapoda</taxon>
        <taxon>Insecta</taxon>
        <taxon>Pterygota</taxon>
        <taxon>Neoptera</taxon>
        <taxon>Endopterygota</taxon>
        <taxon>Diptera</taxon>
        <taxon>Brachycera</taxon>
        <taxon>Muscomorpha</taxon>
        <taxon>Ephydroidea</taxon>
        <taxon>Drosophilidae</taxon>
        <taxon>Drosophila</taxon>
        <taxon>Sophophora</taxon>
    </lineage>
</organism>
<keyword evidence="3" id="KW-1185">Reference proteome</keyword>
<gene>
    <name evidence="4" type="primary">LOC108049819</name>
    <name evidence="2" type="synonym">108049819</name>
</gene>
<dbReference type="InterPro" id="IPR031734">
    <property type="entry name" value="MBF2"/>
</dbReference>
<proteinExistence type="predicted"/>
<accession>A0A6P4FH14</accession>
<dbReference type="PROSITE" id="PS51257">
    <property type="entry name" value="PROKAR_LIPOPROTEIN"/>
    <property type="match status" value="1"/>
</dbReference>
<dbReference type="Proteomes" id="UP001652680">
    <property type="component" value="Unassembled WGS sequence"/>
</dbReference>
<feature type="signal peptide" evidence="1">
    <location>
        <begin position="1"/>
        <end position="22"/>
    </location>
</feature>
<keyword evidence="1" id="KW-0732">Signal</keyword>
<reference evidence="4" key="2">
    <citation type="submission" date="2025-04" db="UniProtKB">
        <authorList>
            <consortium name="RefSeq"/>
        </authorList>
    </citation>
    <scope>IDENTIFICATION</scope>
</reference>
<dbReference type="RefSeq" id="XP_016986638.1">
    <property type="nucleotide sequence ID" value="XM_017131149.1"/>
</dbReference>
<name>A0A6P4FH14_DRORH</name>
<dbReference type="GeneID" id="108049819"/>
<reference evidence="3" key="1">
    <citation type="journal article" date="2021" name="Elife">
        <title>Highly contiguous assemblies of 101 drosophilid genomes.</title>
        <authorList>
            <person name="Kim B.Y."/>
            <person name="Wang J.R."/>
            <person name="Miller D.E."/>
            <person name="Barmina O."/>
            <person name="Delaney E."/>
            <person name="Thompson A."/>
            <person name="Comeault A.A."/>
            <person name="Peede D."/>
            <person name="D'Agostino E.R."/>
            <person name="Pelaez J."/>
            <person name="Aguilar J.M."/>
            <person name="Haji D."/>
            <person name="Matsunaga T."/>
            <person name="Armstrong E.E."/>
            <person name="Zych M."/>
            <person name="Ogawa Y."/>
            <person name="Stamenkovic-Radak M."/>
            <person name="Jelic M."/>
            <person name="Veselinovic M.S."/>
            <person name="Tanaskovic M."/>
            <person name="Eric P."/>
            <person name="Gao J.J."/>
            <person name="Katoh T.K."/>
            <person name="Toda M.J."/>
            <person name="Watabe H."/>
            <person name="Watada M."/>
            <person name="Davis J.S."/>
            <person name="Moyle L.C."/>
            <person name="Manoli G."/>
            <person name="Bertolini E."/>
            <person name="Kostal V."/>
            <person name="Hawley R.S."/>
            <person name="Takahashi A."/>
            <person name="Jones C.D."/>
            <person name="Price D.K."/>
            <person name="Whiteman N."/>
            <person name="Kopp A."/>
            <person name="Matute D.R."/>
            <person name="Petrov D.A."/>
        </authorList>
    </citation>
    <scope>NUCLEOTIDE SEQUENCE [LARGE SCALE GENOMIC DNA]</scope>
</reference>
<dbReference type="AlphaFoldDB" id="A0A6P4FH14"/>
<evidence type="ECO:0000256" key="1">
    <source>
        <dbReference type="SAM" id="SignalP"/>
    </source>
</evidence>
<evidence type="ECO:0000313" key="2">
    <source>
        <dbReference type="EnsemblMetazoa" id="XP_016986638.1"/>
    </source>
</evidence>
<sequence>MSKFSLILLTALLGCLVSGGAAGKIRVDSSEIRVVKDIHVFASQHPGLRIQALEKEIVPGKARAGSQTVRYNLGARIPSDRLVAQTADAFEYPQAQDVSLQLTYPEQGAGAIVSYVELLCTQDSSEGTAYVVAGGIGLRFISIVLEASNTRNFSYQVQYYGQTN</sequence>
<feature type="chain" id="PRO_5028459876" evidence="1">
    <location>
        <begin position="23"/>
        <end position="164"/>
    </location>
</feature>
<evidence type="ECO:0000313" key="3">
    <source>
        <dbReference type="Proteomes" id="UP001652680"/>
    </source>
</evidence>
<dbReference type="OrthoDB" id="8192785at2759"/>
<dbReference type="EnsemblMetazoa" id="XM_017131149.2">
    <property type="protein sequence ID" value="XP_016986638.1"/>
    <property type="gene ID" value="LOC108049819"/>
</dbReference>
<protein>
    <submittedName>
        <fullName evidence="4">Uncharacterized protein LOC108049819</fullName>
    </submittedName>
</protein>
<reference evidence="2" key="3">
    <citation type="submission" date="2025-05" db="UniProtKB">
        <authorList>
            <consortium name="EnsemblMetazoa"/>
        </authorList>
    </citation>
    <scope>IDENTIFICATION</scope>
</reference>
<dbReference type="Pfam" id="PF15868">
    <property type="entry name" value="MBF2"/>
    <property type="match status" value="1"/>
</dbReference>
<evidence type="ECO:0000313" key="4">
    <source>
        <dbReference type="RefSeq" id="XP_016986638.1"/>
    </source>
</evidence>